<dbReference type="InterPro" id="IPR050793">
    <property type="entry name" value="CMP-NeuNAc_synthase"/>
</dbReference>
<organism evidence="2 3">
    <name type="scientific">Humidesulfovibrio mexicanus</name>
    <dbReference type="NCBI Taxonomy" id="147047"/>
    <lineage>
        <taxon>Bacteria</taxon>
        <taxon>Pseudomonadati</taxon>
        <taxon>Thermodesulfobacteriota</taxon>
        <taxon>Desulfovibrionia</taxon>
        <taxon>Desulfovibrionales</taxon>
        <taxon>Desulfovibrionaceae</taxon>
        <taxon>Humidesulfovibrio</taxon>
    </lineage>
</organism>
<dbReference type="InterPro" id="IPR029044">
    <property type="entry name" value="Nucleotide-diphossugar_trans"/>
</dbReference>
<keyword evidence="3" id="KW-1185">Reference proteome</keyword>
<dbReference type="RefSeq" id="WP_143337386.1">
    <property type="nucleotide sequence ID" value="NZ_FZOC01000006.1"/>
</dbReference>
<dbReference type="EMBL" id="FZOC01000006">
    <property type="protein sequence ID" value="SNS11161.1"/>
    <property type="molecule type" value="Genomic_DNA"/>
</dbReference>
<dbReference type="InterPro" id="IPR003329">
    <property type="entry name" value="Cytidylyl_trans"/>
</dbReference>
<gene>
    <name evidence="2" type="ORF">SAMN04488503_2789</name>
</gene>
<evidence type="ECO:0000313" key="2">
    <source>
        <dbReference type="EMBL" id="SNS11161.1"/>
    </source>
</evidence>
<dbReference type="SUPFAM" id="SSF53448">
    <property type="entry name" value="Nucleotide-diphospho-sugar transferases"/>
    <property type="match status" value="1"/>
</dbReference>
<dbReference type="Pfam" id="PF02348">
    <property type="entry name" value="CTP_transf_3"/>
    <property type="match status" value="1"/>
</dbReference>
<evidence type="ECO:0000256" key="1">
    <source>
        <dbReference type="SAM" id="MobiDB-lite"/>
    </source>
</evidence>
<dbReference type="Proteomes" id="UP000198324">
    <property type="component" value="Unassembled WGS sequence"/>
</dbReference>
<dbReference type="GO" id="GO:0008781">
    <property type="term" value="F:N-acylneuraminate cytidylyltransferase activity"/>
    <property type="evidence" value="ECO:0007669"/>
    <property type="project" value="TreeGrafter"/>
</dbReference>
<keyword evidence="2" id="KW-0808">Transferase</keyword>
<dbReference type="Gene3D" id="3.90.550.10">
    <property type="entry name" value="Spore Coat Polysaccharide Biosynthesis Protein SpsA, Chain A"/>
    <property type="match status" value="1"/>
</dbReference>
<reference evidence="2 3" key="1">
    <citation type="submission" date="2017-06" db="EMBL/GenBank/DDBJ databases">
        <authorList>
            <person name="Kim H.J."/>
            <person name="Triplett B.A."/>
        </authorList>
    </citation>
    <scope>NUCLEOTIDE SEQUENCE [LARGE SCALE GENOMIC DNA]</scope>
    <source>
        <strain evidence="2 3">DSM 13116</strain>
    </source>
</reference>
<dbReference type="CDD" id="cd02513">
    <property type="entry name" value="CMP-NeuAc_Synthase"/>
    <property type="match status" value="1"/>
</dbReference>
<feature type="region of interest" description="Disordered" evidence="1">
    <location>
        <begin position="1"/>
        <end position="24"/>
    </location>
</feature>
<proteinExistence type="predicted"/>
<keyword evidence="2" id="KW-0548">Nucleotidyltransferase</keyword>
<dbReference type="PANTHER" id="PTHR21485">
    <property type="entry name" value="HAD SUPERFAMILY MEMBERS CMAS AND KDSC"/>
    <property type="match status" value="1"/>
</dbReference>
<sequence length="248" mass="26835">MAEALGVERTNRRDGRAPVPAPPMPQTAALETLALIPARGGSKGLPRKNILPLCGKPLIAYTIETALAARRIGRVVVSTDDPEIAEVARAFGAEVPFLRPASMADDRASVGQAAAHMLAGLREQGYEPHALAVLYPTSPFRTPALLDHLCGQFERGYNSVVAVRRVDHASAPLCRVRDGMLVPLCPGTEGQLAYERRYGLFQGTRFNAPDKPFLHIIRDEAGLVDIDTLEDFLLAEEIITSGLFRFGA</sequence>
<name>A0A239BUR3_9BACT</name>
<evidence type="ECO:0000313" key="3">
    <source>
        <dbReference type="Proteomes" id="UP000198324"/>
    </source>
</evidence>
<protein>
    <submittedName>
        <fullName evidence="2">Cytidylyltransferase</fullName>
    </submittedName>
</protein>
<dbReference type="PANTHER" id="PTHR21485:SF3">
    <property type="entry name" value="N-ACYLNEURAMINATE CYTIDYLYLTRANSFERASE"/>
    <property type="match status" value="1"/>
</dbReference>
<dbReference type="OrthoDB" id="9805604at2"/>
<accession>A0A239BUR3</accession>
<dbReference type="AlphaFoldDB" id="A0A239BUR3"/>